<keyword evidence="4" id="KW-1185">Reference proteome</keyword>
<feature type="domain" description="Putative restriction endonuclease" evidence="2">
    <location>
        <begin position="51"/>
        <end position="223"/>
    </location>
</feature>
<dbReference type="Gene3D" id="3.90.1570.10">
    <property type="entry name" value="tt1808, chain A"/>
    <property type="match status" value="1"/>
</dbReference>
<dbReference type="Proteomes" id="UP000002484">
    <property type="component" value="Chromosome"/>
</dbReference>
<dbReference type="HOGENOM" id="CLU_076312_4_0_11"/>
<name>E3J4Q4_PSEI1</name>
<feature type="region of interest" description="Disordered" evidence="1">
    <location>
        <begin position="1"/>
        <end position="29"/>
    </location>
</feature>
<evidence type="ECO:0000256" key="1">
    <source>
        <dbReference type="SAM" id="MobiDB-lite"/>
    </source>
</evidence>
<dbReference type="Pfam" id="PF05685">
    <property type="entry name" value="Uma2"/>
    <property type="match status" value="1"/>
</dbReference>
<gene>
    <name evidence="3" type="ordered locus">FraEuI1c_0135</name>
</gene>
<dbReference type="AlphaFoldDB" id="E3J4Q4"/>
<reference evidence="3 4" key="1">
    <citation type="submission" date="2010-10" db="EMBL/GenBank/DDBJ databases">
        <title>Complete sequence of Frankia sp. EuI1c.</title>
        <authorList>
            <consortium name="US DOE Joint Genome Institute"/>
            <person name="Lucas S."/>
            <person name="Copeland A."/>
            <person name="Lapidus A."/>
            <person name="Cheng J.-F."/>
            <person name="Bruce D."/>
            <person name="Goodwin L."/>
            <person name="Pitluck S."/>
            <person name="Chertkov O."/>
            <person name="Detter J.C."/>
            <person name="Han C."/>
            <person name="Tapia R."/>
            <person name="Land M."/>
            <person name="Hauser L."/>
            <person name="Jeffries C."/>
            <person name="Kyrpides N."/>
            <person name="Ivanova N."/>
            <person name="Mikhailova N."/>
            <person name="Beauchemin N."/>
            <person name="Sen A."/>
            <person name="Sur S.A."/>
            <person name="Gtari M."/>
            <person name="Wall L."/>
            <person name="Tisa L."/>
            <person name="Woyke T."/>
        </authorList>
    </citation>
    <scope>NUCLEOTIDE SEQUENCE [LARGE SCALE GENOMIC DNA]</scope>
    <source>
        <strain evidence="4">DSM 45817 / CECT 9037 / EuI1c</strain>
    </source>
</reference>
<accession>E3J4Q4</accession>
<dbReference type="CDD" id="cd06260">
    <property type="entry name" value="DUF820-like"/>
    <property type="match status" value="1"/>
</dbReference>
<dbReference type="eggNOG" id="COG4636">
    <property type="taxonomic scope" value="Bacteria"/>
</dbReference>
<sequence>MTPTSGPPEARKKNLFAPPPAGAVTQPSRRRLPTVALPAPPVTVAALDAIDADDGRVELLDGLCVLRPWPTPLRTRVTQRLAELLTAAAPSGAHVFPHGLRVEISARTLVIPDLVVGPVPTPTGPPADADPSATPSPAATTPARITEPPFLVIEVADEHTRRYNRTLKLDLYRDRGIPSCWLVDPDPAGRTVTIEIYDLVDGGYVRAGQASEATPLSVTRPFPVTFIPADLVDPGD</sequence>
<feature type="region of interest" description="Disordered" evidence="1">
    <location>
        <begin position="120"/>
        <end position="143"/>
    </location>
</feature>
<dbReference type="InterPro" id="IPR011335">
    <property type="entry name" value="Restrct_endonuc-II-like"/>
</dbReference>
<dbReference type="SUPFAM" id="SSF52980">
    <property type="entry name" value="Restriction endonuclease-like"/>
    <property type="match status" value="1"/>
</dbReference>
<protein>
    <recommendedName>
        <fullName evidence="2">Putative restriction endonuclease domain-containing protein</fullName>
    </recommendedName>
</protein>
<dbReference type="EMBL" id="CP002299">
    <property type="protein sequence ID" value="ADP78223.1"/>
    <property type="molecule type" value="Genomic_DNA"/>
</dbReference>
<dbReference type="InterPro" id="IPR012296">
    <property type="entry name" value="Nuclease_put_TT1808"/>
</dbReference>
<evidence type="ECO:0000313" key="4">
    <source>
        <dbReference type="Proteomes" id="UP000002484"/>
    </source>
</evidence>
<evidence type="ECO:0000259" key="2">
    <source>
        <dbReference type="Pfam" id="PF05685"/>
    </source>
</evidence>
<dbReference type="InParanoid" id="E3J4Q4"/>
<dbReference type="KEGG" id="fri:FraEuI1c_0135"/>
<dbReference type="InterPro" id="IPR008538">
    <property type="entry name" value="Uma2"/>
</dbReference>
<proteinExistence type="predicted"/>
<evidence type="ECO:0000313" key="3">
    <source>
        <dbReference type="EMBL" id="ADP78223.1"/>
    </source>
</evidence>
<dbReference type="STRING" id="298654.FraEuI1c_0135"/>
<feature type="compositionally biased region" description="Low complexity" evidence="1">
    <location>
        <begin position="126"/>
        <end position="143"/>
    </location>
</feature>
<organism evidence="3 4">
    <name type="scientific">Pseudofrankia inefficax (strain DSM 45817 / CECT 9037 / DDB 130130 / EuI1c)</name>
    <name type="common">Frankia inefficax</name>
    <dbReference type="NCBI Taxonomy" id="298654"/>
    <lineage>
        <taxon>Bacteria</taxon>
        <taxon>Bacillati</taxon>
        <taxon>Actinomycetota</taxon>
        <taxon>Actinomycetes</taxon>
        <taxon>Frankiales</taxon>
        <taxon>Frankiaceae</taxon>
        <taxon>Pseudofrankia</taxon>
    </lineage>
</organism>